<dbReference type="SUPFAM" id="SSF54826">
    <property type="entry name" value="Enolase N-terminal domain-like"/>
    <property type="match status" value="1"/>
</dbReference>
<dbReference type="Gene3D" id="3.30.390.10">
    <property type="entry name" value="Enolase-like, N-terminal domain"/>
    <property type="match status" value="1"/>
</dbReference>
<accession>A0ABY4DAR5</accession>
<dbReference type="InterPro" id="IPR034593">
    <property type="entry name" value="DgoD-like"/>
</dbReference>
<dbReference type="PANTHER" id="PTHR48080">
    <property type="entry name" value="D-GALACTONATE DEHYDRATASE-RELATED"/>
    <property type="match status" value="1"/>
</dbReference>
<sequence length="381" mass="41730">MIQLQGHTSRIENIHVYLMQVHAVRNFSFGTWTSRQHVFVCLQSKDHQGWGENIISVNNPQVSLDSWISVLKQLKGLTLEEALLQVRSHMGIWRDRLTEVLEMALFDLAGKCAGVPALSLLGLEGEKPVHGAYVILSDKLEVVEASIKTAIASNRAQVVKVKLFGDLDLDTSIIDLIRTYAPRESTFLLGDVNCGYCRHEFDVPLQEIEIAMHHLEQAGLDACEDPAALTMEGWAALQQSCPNLALIPDYPLRPARQARKTLLAGMGKFYNIHPGSAASLIDAIELARTIQGTFNAGLMIGDDSLIGPGCTIWQQVAIGLQAAWVEAIEKDGDSDGFETSIRSISTNRSGSLISTKKPLSGFGIELDFDRLASIASKTLIL</sequence>
<reference evidence="4" key="1">
    <citation type="journal article" date="2024" name="J Bioinform Genom">
        <title>Complete genome sequence of the type strain bacterium Sphaerochaeta associata GLS2t (VKM B-2742)t.</title>
        <authorList>
            <person name="Troshina O.Y."/>
            <person name="Tepeeva A.N."/>
            <person name="Arzamasceva V.O."/>
            <person name="Whitman W.B."/>
            <person name="Varghese N."/>
            <person name="Shapiro N."/>
            <person name="Woyke T."/>
            <person name="Kripides N.C."/>
            <person name="Vasilenko O.V."/>
        </authorList>
    </citation>
    <scope>NUCLEOTIDE SEQUENCE [LARGE SCALE GENOMIC DNA]</scope>
    <source>
        <strain evidence="4">GLS2T</strain>
    </source>
</reference>
<keyword evidence="4" id="KW-1185">Reference proteome</keyword>
<dbReference type="InterPro" id="IPR036849">
    <property type="entry name" value="Enolase-like_C_sf"/>
</dbReference>
<dbReference type="Proteomes" id="UP000829708">
    <property type="component" value="Chromosome"/>
</dbReference>
<keyword evidence="2" id="KW-0479">Metal-binding</keyword>
<dbReference type="EMBL" id="CP094929">
    <property type="protein sequence ID" value="UOM51221.1"/>
    <property type="molecule type" value="Genomic_DNA"/>
</dbReference>
<comment type="similarity">
    <text evidence="1">Belongs to the mandelate racemase/muconate lactonizing enzyme family.</text>
</comment>
<proteinExistence type="inferred from homology"/>
<dbReference type="InterPro" id="IPR029017">
    <property type="entry name" value="Enolase-like_N"/>
</dbReference>
<dbReference type="Gene3D" id="3.20.20.120">
    <property type="entry name" value="Enolase-like C-terminal domain"/>
    <property type="match status" value="1"/>
</dbReference>
<evidence type="ECO:0000313" key="4">
    <source>
        <dbReference type="Proteomes" id="UP000829708"/>
    </source>
</evidence>
<protein>
    <recommendedName>
        <fullName evidence="5">L-alanine-DL-glutamate epimerase-like enolase superfamily enzyme</fullName>
    </recommendedName>
</protein>
<dbReference type="PANTHER" id="PTHR48080:SF3">
    <property type="entry name" value="ENOLASE SUPERFAMILY MEMBER DDB_G0284701"/>
    <property type="match status" value="1"/>
</dbReference>
<dbReference type="SUPFAM" id="SSF51604">
    <property type="entry name" value="Enolase C-terminal domain-like"/>
    <property type="match status" value="1"/>
</dbReference>
<organism evidence="3 4">
    <name type="scientific">Sphaerochaeta associata</name>
    <dbReference type="NCBI Taxonomy" id="1129264"/>
    <lineage>
        <taxon>Bacteria</taxon>
        <taxon>Pseudomonadati</taxon>
        <taxon>Spirochaetota</taxon>
        <taxon>Spirochaetia</taxon>
        <taxon>Spirochaetales</taxon>
        <taxon>Sphaerochaetaceae</taxon>
        <taxon>Sphaerochaeta</taxon>
    </lineage>
</organism>
<name>A0ABY4DAR5_9SPIR</name>
<evidence type="ECO:0000313" key="3">
    <source>
        <dbReference type="EMBL" id="UOM51221.1"/>
    </source>
</evidence>
<evidence type="ECO:0000256" key="1">
    <source>
        <dbReference type="ARBA" id="ARBA00008031"/>
    </source>
</evidence>
<evidence type="ECO:0008006" key="5">
    <source>
        <dbReference type="Google" id="ProtNLM"/>
    </source>
</evidence>
<gene>
    <name evidence="3" type="ORF">MUG09_00340</name>
</gene>
<dbReference type="RefSeq" id="WP_244772594.1">
    <property type="nucleotide sequence ID" value="NZ_CP094929.1"/>
</dbReference>
<evidence type="ECO:0000256" key="2">
    <source>
        <dbReference type="ARBA" id="ARBA00022723"/>
    </source>
</evidence>